<dbReference type="AlphaFoldDB" id="A0A6J6NMV1"/>
<accession>A0A6J6NMV1</accession>
<dbReference type="EMBL" id="CAEZWV010000062">
    <property type="protein sequence ID" value="CAB4687462.1"/>
    <property type="molecule type" value="Genomic_DNA"/>
</dbReference>
<dbReference type="PROSITE" id="PS51257">
    <property type="entry name" value="PROKAR_LIPOPROTEIN"/>
    <property type="match status" value="1"/>
</dbReference>
<reference evidence="1" key="1">
    <citation type="submission" date="2020-05" db="EMBL/GenBank/DDBJ databases">
        <authorList>
            <person name="Chiriac C."/>
            <person name="Salcher M."/>
            <person name="Ghai R."/>
            <person name="Kavagutti S V."/>
        </authorList>
    </citation>
    <scope>NUCLEOTIDE SEQUENCE</scope>
</reference>
<evidence type="ECO:0000313" key="1">
    <source>
        <dbReference type="EMBL" id="CAB4687462.1"/>
    </source>
</evidence>
<proteinExistence type="predicted"/>
<organism evidence="1">
    <name type="scientific">freshwater metagenome</name>
    <dbReference type="NCBI Taxonomy" id="449393"/>
    <lineage>
        <taxon>unclassified sequences</taxon>
        <taxon>metagenomes</taxon>
        <taxon>ecological metagenomes</taxon>
    </lineage>
</organism>
<protein>
    <submittedName>
        <fullName evidence="1">Unannotated protein</fullName>
    </submittedName>
</protein>
<name>A0A6J6NMV1_9ZZZZ</name>
<sequence length="399" mass="43621">MNYPYKVIHARRMFPKVLIAGFLTALTSCTGGSTEDSTVPSIVEVETTVNTIATTTTTDPAYLSGSNACAHIVEKIYFDPWDWDVYDIKSDAEIDFGKTVGSSSYGIEGYLRRSFQKYIAVYENAIALTSNATILQSFGNVTSLLKNYLESHSYIPYPDFEASFDRDVIEAVGLTKTVCLNAQSASNASSAVRAFKCKTNLVVEGGLEAGSYSSPPMCLESNKKYILDISLEELSGGVGGMEAVREEKHLKIILDARNSPSIVNDIVVLARNGFYQGNITDTSKGYAAIEPLWPENNEVFRRYSLSDSGPSPRLKVGSVVEVLDDKDFSGGPYWFIALQTDIEIQGEYRVVGSVVSGFKDLLHHIDEEIGHGERTVFATVKTEPGSCCADVSSFVDLVK</sequence>
<gene>
    <name evidence="1" type="ORF">UFOPK2295_01729</name>
</gene>